<dbReference type="Proteomes" id="UP001165395">
    <property type="component" value="Unassembled WGS sequence"/>
</dbReference>
<feature type="domain" description="Electron transfer flavoprotein alpha/beta-subunit N-terminal" evidence="2">
    <location>
        <begin position="27"/>
        <end position="159"/>
    </location>
</feature>
<keyword evidence="1" id="KW-0813">Transport</keyword>
<evidence type="ECO:0000313" key="4">
    <source>
        <dbReference type="Proteomes" id="UP001165395"/>
    </source>
</evidence>
<dbReference type="SUPFAM" id="SSF52402">
    <property type="entry name" value="Adenine nucleotide alpha hydrolases-like"/>
    <property type="match status" value="1"/>
</dbReference>
<sequence>MSNHVKVAVLVTPGYHPVSGRPRPAQADVAALGVAQTISTSLKVLTAGAPSDASLDGYLGLGASEIEVLGDEGCDIVDTLQPALSGQELILLGGRADGGEASGLLPYQLSAQLGVPLVPDALTVKLVGRLVRVTQFMPKGLRREVEVSLPAIIAVHPRAPINVQYAFAKARQGRLLRSRIGSTGKVSSYWQYEAATRRPLMLKAKLKQSGHARMLGAIASDDGKSGGQVVKTGDAVAKAQVVLDYLREHRLIDF</sequence>
<dbReference type="RefSeq" id="WP_227182005.1">
    <property type="nucleotide sequence ID" value="NZ_JAJBZT010000013.1"/>
</dbReference>
<reference evidence="3" key="1">
    <citation type="submission" date="2021-10" db="EMBL/GenBank/DDBJ databases">
        <title>The complete genome sequence of Leeia sp. TBRC 13508.</title>
        <authorList>
            <person name="Charoenyingcharoen P."/>
            <person name="Yukphan P."/>
        </authorList>
    </citation>
    <scope>NUCLEOTIDE SEQUENCE</scope>
    <source>
        <strain evidence="3">TBRC 13508</strain>
    </source>
</reference>
<keyword evidence="1" id="KW-0249">Electron transport</keyword>
<name>A0ABS8DAD3_9NEIS</name>
<dbReference type="EMBL" id="JAJBZT010000013">
    <property type="protein sequence ID" value="MCB6185174.1"/>
    <property type="molecule type" value="Genomic_DNA"/>
</dbReference>
<keyword evidence="4" id="KW-1185">Reference proteome</keyword>
<protein>
    <submittedName>
        <fullName evidence="3">Electron transfer flavoprotein subunit beta</fullName>
    </submittedName>
</protein>
<dbReference type="InterPro" id="IPR014730">
    <property type="entry name" value="ETF_a/b_N"/>
</dbReference>
<proteinExistence type="predicted"/>
<dbReference type="Pfam" id="PF01012">
    <property type="entry name" value="ETF"/>
    <property type="match status" value="1"/>
</dbReference>
<evidence type="ECO:0000256" key="1">
    <source>
        <dbReference type="ARBA" id="ARBA00022982"/>
    </source>
</evidence>
<dbReference type="InterPro" id="IPR014729">
    <property type="entry name" value="Rossmann-like_a/b/a_fold"/>
</dbReference>
<organism evidence="3 4">
    <name type="scientific">Leeia speluncae</name>
    <dbReference type="NCBI Taxonomy" id="2884804"/>
    <lineage>
        <taxon>Bacteria</taxon>
        <taxon>Pseudomonadati</taxon>
        <taxon>Pseudomonadota</taxon>
        <taxon>Betaproteobacteria</taxon>
        <taxon>Neisseriales</taxon>
        <taxon>Leeiaceae</taxon>
        <taxon>Leeia</taxon>
    </lineage>
</organism>
<gene>
    <name evidence="3" type="ORF">LIN78_16635</name>
</gene>
<accession>A0ABS8DAD3</accession>
<dbReference type="Gene3D" id="3.40.50.620">
    <property type="entry name" value="HUPs"/>
    <property type="match status" value="1"/>
</dbReference>
<evidence type="ECO:0000313" key="3">
    <source>
        <dbReference type="EMBL" id="MCB6185174.1"/>
    </source>
</evidence>
<comment type="caution">
    <text evidence="3">The sequence shown here is derived from an EMBL/GenBank/DDBJ whole genome shotgun (WGS) entry which is preliminary data.</text>
</comment>
<evidence type="ECO:0000259" key="2">
    <source>
        <dbReference type="Pfam" id="PF01012"/>
    </source>
</evidence>